<dbReference type="SUPFAM" id="SSF47090">
    <property type="entry name" value="PGBD-like"/>
    <property type="match status" value="2"/>
</dbReference>
<feature type="non-terminal residue" evidence="2">
    <location>
        <position position="1"/>
    </location>
</feature>
<evidence type="ECO:0000259" key="1">
    <source>
        <dbReference type="Pfam" id="PF01471"/>
    </source>
</evidence>
<feature type="domain" description="Peptidoglycan binding-like" evidence="1">
    <location>
        <begin position="5"/>
        <end position="37"/>
    </location>
</feature>
<feature type="non-terminal residue" evidence="2">
    <location>
        <position position="106"/>
    </location>
</feature>
<evidence type="ECO:0000313" key="2">
    <source>
        <dbReference type="EMBL" id="SVA56229.1"/>
    </source>
</evidence>
<dbReference type="EMBL" id="UINC01012943">
    <property type="protein sequence ID" value="SVA56229.1"/>
    <property type="molecule type" value="Genomic_DNA"/>
</dbReference>
<name>A0A381WUM7_9ZZZZ</name>
<gene>
    <name evidence="2" type="ORF">METZ01_LOCUS109083</name>
</gene>
<feature type="domain" description="Peptidoglycan binding-like" evidence="1">
    <location>
        <begin position="58"/>
        <end position="106"/>
    </location>
</feature>
<reference evidence="2" key="1">
    <citation type="submission" date="2018-05" db="EMBL/GenBank/DDBJ databases">
        <authorList>
            <person name="Lanie J.A."/>
            <person name="Ng W.-L."/>
            <person name="Kazmierczak K.M."/>
            <person name="Andrzejewski T.M."/>
            <person name="Davidsen T.M."/>
            <person name="Wayne K.J."/>
            <person name="Tettelin H."/>
            <person name="Glass J.I."/>
            <person name="Rusch D."/>
            <person name="Podicherti R."/>
            <person name="Tsui H.-C.T."/>
            <person name="Winkler M.E."/>
        </authorList>
    </citation>
    <scope>NUCLEOTIDE SEQUENCE</scope>
</reference>
<dbReference type="AlphaFoldDB" id="A0A381WUM7"/>
<dbReference type="Gene3D" id="1.10.101.10">
    <property type="entry name" value="PGBD-like superfamily/PGBD"/>
    <property type="match status" value="2"/>
</dbReference>
<sequence>VTKKEFGPDTQEKLKDFQKFRGLKTSGILDETTKAVLLEAAFKLGNRQLYLQSPMLKGDDVFELQTQLGKLGFDVGRIDGIFGPDTVNALIDFQKNFGLIEDGIAG</sequence>
<dbReference type="InterPro" id="IPR002477">
    <property type="entry name" value="Peptidoglycan-bd-like"/>
</dbReference>
<proteinExistence type="predicted"/>
<organism evidence="2">
    <name type="scientific">marine metagenome</name>
    <dbReference type="NCBI Taxonomy" id="408172"/>
    <lineage>
        <taxon>unclassified sequences</taxon>
        <taxon>metagenomes</taxon>
        <taxon>ecological metagenomes</taxon>
    </lineage>
</organism>
<dbReference type="Pfam" id="PF01471">
    <property type="entry name" value="PG_binding_1"/>
    <property type="match status" value="2"/>
</dbReference>
<dbReference type="InterPro" id="IPR036365">
    <property type="entry name" value="PGBD-like_sf"/>
</dbReference>
<dbReference type="InterPro" id="IPR036366">
    <property type="entry name" value="PGBDSf"/>
</dbReference>
<protein>
    <recommendedName>
        <fullName evidence="1">Peptidoglycan binding-like domain-containing protein</fullName>
    </recommendedName>
</protein>
<accession>A0A381WUM7</accession>